<dbReference type="GO" id="GO:0016192">
    <property type="term" value="P:vesicle-mediated transport"/>
    <property type="evidence" value="ECO:0007669"/>
    <property type="project" value="InterPro"/>
</dbReference>
<dbReference type="InterPro" id="IPR032867">
    <property type="entry name" value="DYW_dom"/>
</dbReference>
<dbReference type="SUPFAM" id="SSF58038">
    <property type="entry name" value="SNARE fusion complex"/>
    <property type="match status" value="1"/>
</dbReference>
<dbReference type="PANTHER" id="PTHR47926:SF426">
    <property type="entry name" value="TETRATRICOPEPTIDE-LIKE HELICAL DOMAIN SUPERFAMILY, DYW DOMAIN-CONTAINING PROTEIN"/>
    <property type="match status" value="1"/>
</dbReference>
<feature type="repeat" description="PPR" evidence="7">
    <location>
        <begin position="349"/>
        <end position="379"/>
    </location>
</feature>
<evidence type="ECO:0000256" key="6">
    <source>
        <dbReference type="PROSITE-ProRule" id="PRU00290"/>
    </source>
</evidence>
<dbReference type="InterPro" id="IPR011990">
    <property type="entry name" value="TPR-like_helical_dom_sf"/>
</dbReference>
<dbReference type="SUPFAM" id="SSF64356">
    <property type="entry name" value="SNARE-like"/>
    <property type="match status" value="1"/>
</dbReference>
<dbReference type="GO" id="GO:0005737">
    <property type="term" value="C:cytoplasm"/>
    <property type="evidence" value="ECO:0007669"/>
    <property type="project" value="UniProtKB-ARBA"/>
</dbReference>
<dbReference type="InterPro" id="IPR046960">
    <property type="entry name" value="PPR_At4g14850-like_plant"/>
</dbReference>
<feature type="repeat" description="PPR" evidence="7">
    <location>
        <begin position="244"/>
        <end position="278"/>
    </location>
</feature>
<feature type="domain" description="V-SNARE coiled-coil homology" evidence="10">
    <location>
        <begin position="814"/>
        <end position="874"/>
    </location>
</feature>
<evidence type="ECO:0000256" key="1">
    <source>
        <dbReference type="ARBA" id="ARBA00004308"/>
    </source>
</evidence>
<dbReference type="FunFam" id="1.25.40.10:FF:000436">
    <property type="entry name" value="Pentatricopeptide repeat-containing protein At5g39350 family"/>
    <property type="match status" value="1"/>
</dbReference>
<dbReference type="Pfam" id="PF13041">
    <property type="entry name" value="PPR_2"/>
    <property type="match status" value="3"/>
</dbReference>
<evidence type="ECO:0000256" key="8">
    <source>
        <dbReference type="SAM" id="Phobius"/>
    </source>
</evidence>
<feature type="repeat" description="PPR" evidence="7">
    <location>
        <begin position="279"/>
        <end position="313"/>
    </location>
</feature>
<evidence type="ECO:0000313" key="12">
    <source>
        <dbReference type="Proteomes" id="UP001153076"/>
    </source>
</evidence>
<dbReference type="Proteomes" id="UP001153076">
    <property type="component" value="Unassembled WGS sequence"/>
</dbReference>
<gene>
    <name evidence="11" type="ORF">Cgig2_007314</name>
</gene>
<name>A0A9Q1QSC3_9CARY</name>
<dbReference type="Gene3D" id="3.30.450.50">
    <property type="entry name" value="Longin domain"/>
    <property type="match status" value="1"/>
</dbReference>
<keyword evidence="8" id="KW-0812">Transmembrane</keyword>
<dbReference type="InterPro" id="IPR001388">
    <property type="entry name" value="Synaptobrevin-like"/>
</dbReference>
<dbReference type="Gene3D" id="1.20.5.110">
    <property type="match status" value="1"/>
</dbReference>
<dbReference type="GO" id="GO:0003723">
    <property type="term" value="F:RNA binding"/>
    <property type="evidence" value="ECO:0007669"/>
    <property type="project" value="InterPro"/>
</dbReference>
<dbReference type="GO" id="GO:0009451">
    <property type="term" value="P:RNA modification"/>
    <property type="evidence" value="ECO:0007669"/>
    <property type="project" value="InterPro"/>
</dbReference>
<dbReference type="EMBL" id="JAKOGI010000007">
    <property type="protein sequence ID" value="KAJ8451831.1"/>
    <property type="molecule type" value="Genomic_DNA"/>
</dbReference>
<comment type="subcellular location">
    <subcellularLocation>
        <location evidence="1">Endomembrane system</location>
    </subcellularLocation>
</comment>
<protein>
    <recommendedName>
        <fullName evidence="13">Pentatricopeptide repeat-containing protein</fullName>
    </recommendedName>
</protein>
<dbReference type="Pfam" id="PF14432">
    <property type="entry name" value="DYW_deaminase"/>
    <property type="match status" value="1"/>
</dbReference>
<dbReference type="Pfam" id="PF00957">
    <property type="entry name" value="Synaptobrevin"/>
    <property type="match status" value="1"/>
</dbReference>
<feature type="transmembrane region" description="Helical" evidence="8">
    <location>
        <begin position="878"/>
        <end position="898"/>
    </location>
</feature>
<dbReference type="NCBIfam" id="TIGR00756">
    <property type="entry name" value="PPR"/>
    <property type="match status" value="6"/>
</dbReference>
<dbReference type="InterPro" id="IPR010908">
    <property type="entry name" value="Longin_dom"/>
</dbReference>
<dbReference type="Pfam" id="PF13774">
    <property type="entry name" value="Longin"/>
    <property type="match status" value="1"/>
</dbReference>
<comment type="similarity">
    <text evidence="2">Belongs to the PPR family. PCMP-H subfamily.</text>
</comment>
<keyword evidence="4" id="KW-0677">Repeat</keyword>
<evidence type="ECO:0000259" key="9">
    <source>
        <dbReference type="PROSITE" id="PS50859"/>
    </source>
</evidence>
<dbReference type="InterPro" id="IPR011012">
    <property type="entry name" value="Longin-like_dom_sf"/>
</dbReference>
<dbReference type="Pfam" id="PF01535">
    <property type="entry name" value="PPR"/>
    <property type="match status" value="4"/>
</dbReference>
<evidence type="ECO:0000259" key="10">
    <source>
        <dbReference type="PROSITE" id="PS50892"/>
    </source>
</evidence>
<dbReference type="OrthoDB" id="428658at2759"/>
<dbReference type="PROSITE" id="PS50859">
    <property type="entry name" value="LONGIN"/>
    <property type="match status" value="1"/>
</dbReference>
<evidence type="ECO:0000256" key="4">
    <source>
        <dbReference type="ARBA" id="ARBA00022737"/>
    </source>
</evidence>
<evidence type="ECO:0000313" key="11">
    <source>
        <dbReference type="EMBL" id="KAJ8451831.1"/>
    </source>
</evidence>
<keyword evidence="5 8" id="KW-0472">Membrane</keyword>
<dbReference type="PROSITE" id="PS50892">
    <property type="entry name" value="V_SNARE"/>
    <property type="match status" value="1"/>
</dbReference>
<dbReference type="InterPro" id="IPR002885">
    <property type="entry name" value="PPR_rpt"/>
</dbReference>
<dbReference type="SUPFAM" id="SSF48452">
    <property type="entry name" value="TPR-like"/>
    <property type="match status" value="1"/>
</dbReference>
<dbReference type="CDD" id="cd14824">
    <property type="entry name" value="Longin"/>
    <property type="match status" value="1"/>
</dbReference>
<dbReference type="InterPro" id="IPR046848">
    <property type="entry name" value="E_motif"/>
</dbReference>
<dbReference type="PRINTS" id="PR00219">
    <property type="entry name" value="SYNAPTOBREVN"/>
</dbReference>
<feature type="domain" description="Longin" evidence="9">
    <location>
        <begin position="689"/>
        <end position="798"/>
    </location>
</feature>
<accession>A0A9Q1QSC3</accession>
<dbReference type="PANTHER" id="PTHR47926">
    <property type="entry name" value="PENTATRICOPEPTIDE REPEAT-CONTAINING PROTEIN"/>
    <property type="match status" value="1"/>
</dbReference>
<dbReference type="Gene3D" id="1.25.40.10">
    <property type="entry name" value="Tetratricopeptide repeat domain"/>
    <property type="match status" value="3"/>
</dbReference>
<evidence type="ECO:0008006" key="13">
    <source>
        <dbReference type="Google" id="ProtNLM"/>
    </source>
</evidence>
<evidence type="ECO:0000256" key="7">
    <source>
        <dbReference type="PROSITE-ProRule" id="PRU00708"/>
    </source>
</evidence>
<comment type="similarity">
    <text evidence="3">Belongs to the synaptobrevin family.</text>
</comment>
<keyword evidence="6" id="KW-0175">Coiled coil</keyword>
<dbReference type="Pfam" id="PF20431">
    <property type="entry name" value="E_motif"/>
    <property type="match status" value="1"/>
</dbReference>
<dbReference type="FunFam" id="1.25.40.10:FF:003116">
    <property type="entry name" value="Uncharacterized protein"/>
    <property type="match status" value="1"/>
</dbReference>
<feature type="repeat" description="PPR" evidence="7">
    <location>
        <begin position="380"/>
        <end position="414"/>
    </location>
</feature>
<evidence type="ECO:0000256" key="3">
    <source>
        <dbReference type="ARBA" id="ARBA00008025"/>
    </source>
</evidence>
<feature type="repeat" description="PPR" evidence="7">
    <location>
        <begin position="41"/>
        <end position="75"/>
    </location>
</feature>
<dbReference type="GO" id="GO:0016020">
    <property type="term" value="C:membrane"/>
    <property type="evidence" value="ECO:0007669"/>
    <property type="project" value="InterPro"/>
</dbReference>
<dbReference type="PROSITE" id="PS51375">
    <property type="entry name" value="PPR"/>
    <property type="match status" value="6"/>
</dbReference>
<dbReference type="FunFam" id="1.25.40.10:FF:000366">
    <property type="entry name" value="Pentatricopeptide (PPR) repeat-containing protein"/>
    <property type="match status" value="1"/>
</dbReference>
<proteinExistence type="inferred from homology"/>
<evidence type="ECO:0000256" key="5">
    <source>
        <dbReference type="ARBA" id="ARBA00023136"/>
    </source>
</evidence>
<dbReference type="FunFam" id="1.25.40.10:FF:000031">
    <property type="entry name" value="Pentatricopeptide repeat-containing protein mitochondrial"/>
    <property type="match status" value="1"/>
</dbReference>
<keyword evidence="12" id="KW-1185">Reference proteome</keyword>
<sequence length="906" mass="101924">MFSRLPTNVSPHFSHKLLKSLLNSGDLAGARHLFDKIPAPNLHSWTNLISAYTKQGFPNEAIKLYYLLREKNIQVPDRVVLISAAKACAACADLSKAEDIHEDAVRFGLQSDLLLGNALIDMYGKCRFYEGARRVFDGLPVKDVISWTTLLSCYVNCGLHREALLAFSEMGLNGLRPNAVTVSSILPASSDLKCLDSGRQIHGYVVKNGFGDNAFVTSALVDMYASCSCLKQAQLVFDSMPVRDIVSWNVIVSAHFINGESEMALALFGRMRTQGLPLNYDSWNTVIGGCMQSGHNTQALELLVEMQKSGFKPNHITITSALPVCSNLESLRKGKEIHGYIIRNMLFDDVTTTTALIYMYAKCGDLELSHWIFNRMPRKDTIAWNTMIIACSMHGNGEEALLLFKNMIKYGIRPNSVTFTGLLCGCSHSRLVDEGLQIFHSMSTDHYVEPDADHYSNLIDMLSRAGRLEEAYGYIQKMPMEPTAAAWGALLGACRVYKNVELARIAAKHLLEIEPDNAGNYVLLSNIFVSAKLWGEASQARKLMEDKGISKAPGCSWIQVRNRVYTFAVGDKRNEKSDMIYKFLSEINDKIRLAGYLPNTDFVLQDLDQEEKEEVLCNHSEKLAVVFGLLNLTGESSIRVFKNLRICGDCHNFIKHTAKVFNRQIIVRDSMRFHHFKEVLRGKMSRDWFVYSFVAQGAVILAEHTAQSSNLSGVAAQWLKTLNRPAHRKFTMNYDRHIVNFLADDGYFYGVVAKESVGSQILFAFLERVKGDFKKRYGHGKGDTATEKSLSKSFGPVIKEHMQYVVNHAQEIDQLANVKAQASEVQVIILDNIKKVLERGEQLNSVEDKAKELHELSVEYRETAREVRRKMWYQNMKIKLVILGILLLILALILWTSICHGFNCSN</sequence>
<dbReference type="InterPro" id="IPR042855">
    <property type="entry name" value="V_SNARE_CC"/>
</dbReference>
<organism evidence="11 12">
    <name type="scientific">Carnegiea gigantea</name>
    <dbReference type="NCBI Taxonomy" id="171969"/>
    <lineage>
        <taxon>Eukaryota</taxon>
        <taxon>Viridiplantae</taxon>
        <taxon>Streptophyta</taxon>
        <taxon>Embryophyta</taxon>
        <taxon>Tracheophyta</taxon>
        <taxon>Spermatophyta</taxon>
        <taxon>Magnoliopsida</taxon>
        <taxon>eudicotyledons</taxon>
        <taxon>Gunneridae</taxon>
        <taxon>Pentapetalae</taxon>
        <taxon>Caryophyllales</taxon>
        <taxon>Cactineae</taxon>
        <taxon>Cactaceae</taxon>
        <taxon>Cactoideae</taxon>
        <taxon>Echinocereeae</taxon>
        <taxon>Carnegiea</taxon>
    </lineage>
</organism>
<comment type="caution">
    <text evidence="11">The sequence shown here is derived from an EMBL/GenBank/DDBJ whole genome shotgun (WGS) entry which is preliminary data.</text>
</comment>
<feature type="repeat" description="PPR" evidence="7">
    <location>
        <begin position="143"/>
        <end position="177"/>
    </location>
</feature>
<evidence type="ECO:0000256" key="2">
    <source>
        <dbReference type="ARBA" id="ARBA00006643"/>
    </source>
</evidence>
<reference evidence="11" key="1">
    <citation type="submission" date="2022-04" db="EMBL/GenBank/DDBJ databases">
        <title>Carnegiea gigantea Genome sequencing and assembly v2.</title>
        <authorList>
            <person name="Copetti D."/>
            <person name="Sanderson M.J."/>
            <person name="Burquez A."/>
            <person name="Wojciechowski M.F."/>
        </authorList>
    </citation>
    <scope>NUCLEOTIDE SEQUENCE</scope>
    <source>
        <strain evidence="11">SGP5-SGP5p</strain>
        <tissue evidence="11">Aerial part</tissue>
    </source>
</reference>
<keyword evidence="8" id="KW-1133">Transmembrane helix</keyword>
<dbReference type="GO" id="GO:0008270">
    <property type="term" value="F:zinc ion binding"/>
    <property type="evidence" value="ECO:0007669"/>
    <property type="project" value="InterPro"/>
</dbReference>
<dbReference type="GO" id="GO:0012505">
    <property type="term" value="C:endomembrane system"/>
    <property type="evidence" value="ECO:0007669"/>
    <property type="project" value="UniProtKB-SubCell"/>
</dbReference>
<dbReference type="AlphaFoldDB" id="A0A9Q1QSC3"/>
<dbReference type="SMART" id="SM01270">
    <property type="entry name" value="Longin"/>
    <property type="match status" value="1"/>
</dbReference>
<dbReference type="CDD" id="cd15843">
    <property type="entry name" value="R-SNARE"/>
    <property type="match status" value="1"/>
</dbReference>